<evidence type="ECO:0000256" key="10">
    <source>
        <dbReference type="SAM" id="Phobius"/>
    </source>
</evidence>
<proteinExistence type="predicted"/>
<evidence type="ECO:0000256" key="1">
    <source>
        <dbReference type="ARBA" id="ARBA00000085"/>
    </source>
</evidence>
<evidence type="ECO:0000259" key="11">
    <source>
        <dbReference type="SMART" id="SM00304"/>
    </source>
</evidence>
<dbReference type="EMBL" id="VOBR01000005">
    <property type="protein sequence ID" value="TWP52703.1"/>
    <property type="molecule type" value="Genomic_DNA"/>
</dbReference>
<dbReference type="InterPro" id="IPR003660">
    <property type="entry name" value="HAMP_dom"/>
</dbReference>
<evidence type="ECO:0000313" key="13">
    <source>
        <dbReference type="EMBL" id="TWP52703.1"/>
    </source>
</evidence>
<evidence type="ECO:0000256" key="9">
    <source>
        <dbReference type="ARBA" id="ARBA00023012"/>
    </source>
</evidence>
<evidence type="ECO:0000259" key="12">
    <source>
        <dbReference type="SMART" id="SM00387"/>
    </source>
</evidence>
<evidence type="ECO:0000256" key="5">
    <source>
        <dbReference type="ARBA" id="ARBA00022679"/>
    </source>
</evidence>
<keyword evidence="5" id="KW-0808">Transferase</keyword>
<dbReference type="Gene3D" id="6.10.340.10">
    <property type="match status" value="1"/>
</dbReference>
<comment type="caution">
    <text evidence="13">The sequence shown here is derived from an EMBL/GenBank/DDBJ whole genome shotgun (WGS) entry which is preliminary data.</text>
</comment>
<gene>
    <name evidence="13" type="ORF">FKR81_10420</name>
</gene>
<dbReference type="InterPro" id="IPR050428">
    <property type="entry name" value="TCS_sensor_his_kinase"/>
</dbReference>
<comment type="subcellular location">
    <subcellularLocation>
        <location evidence="2">Membrane</location>
    </subcellularLocation>
</comment>
<dbReference type="EC" id="2.7.13.3" evidence="3"/>
<dbReference type="PANTHER" id="PTHR45436:SF5">
    <property type="entry name" value="SENSOR HISTIDINE KINASE TRCS"/>
    <property type="match status" value="1"/>
</dbReference>
<evidence type="ECO:0000256" key="8">
    <source>
        <dbReference type="ARBA" id="ARBA00022989"/>
    </source>
</evidence>
<accession>A0A563EYK5</accession>
<dbReference type="Gene3D" id="3.30.565.10">
    <property type="entry name" value="Histidine kinase-like ATPase, C-terminal domain"/>
    <property type="match status" value="1"/>
</dbReference>
<organism evidence="13 14">
    <name type="scientific">Lentzea tibetensis</name>
    <dbReference type="NCBI Taxonomy" id="2591470"/>
    <lineage>
        <taxon>Bacteria</taxon>
        <taxon>Bacillati</taxon>
        <taxon>Actinomycetota</taxon>
        <taxon>Actinomycetes</taxon>
        <taxon>Pseudonocardiales</taxon>
        <taxon>Pseudonocardiaceae</taxon>
        <taxon>Lentzea</taxon>
    </lineage>
</organism>
<protein>
    <recommendedName>
        <fullName evidence="3">histidine kinase</fullName>
        <ecNumber evidence="3">2.7.13.3</ecNumber>
    </recommendedName>
</protein>
<dbReference type="Pfam" id="PF02518">
    <property type="entry name" value="HATPase_c"/>
    <property type="match status" value="1"/>
</dbReference>
<dbReference type="SUPFAM" id="SSF55874">
    <property type="entry name" value="ATPase domain of HSP90 chaperone/DNA topoisomerase II/histidine kinase"/>
    <property type="match status" value="1"/>
</dbReference>
<dbReference type="GO" id="GO:0005886">
    <property type="term" value="C:plasma membrane"/>
    <property type="evidence" value="ECO:0007669"/>
    <property type="project" value="TreeGrafter"/>
</dbReference>
<feature type="domain" description="HAMP" evidence="11">
    <location>
        <begin position="343"/>
        <end position="407"/>
    </location>
</feature>
<sequence length="698" mass="75901">MIQKIVDWRNWRLPVKLAAVLVVPVTIAIGAGVLQIQGYVERADSYAAMQRLVKLRSALLPVLNGVQAERWLAAEGGASPAYTGQTAKTEVARTALRQSVDRADGLGEVVTTRLVEAGKRLDGLPALREQVRTGEVDRPSAIGDYSEVVDALLDVDEALGSEFGDAGLSRTAVALHEVANVQEQVRHQQAIVLAGLARGQLLGAEIRTLYETNVRLKYTSGKFAALVTPAQLDMYWKRFNGPDIETHKKLLETALTHPALDEKPAGLAKPPKPEALPISPEEWKRVCASTAASLDEVAQGLLGELRTAADKLRNETSDQAGGASVILFASLIVAITVGFIIGRTLLRSLNTLRRAALNVAWNQLPKVVSTGRAETEIEPVPVHTTEELGELARAFDAVHQQAVRAAIEQAGLRANMRNIFVNLSRRSQSLVERQLKLMEELEKFEEDPEQLANLFKLDHLATRMRRNNENLMVLSGSDATRRFTRSVPLADVLRAGAQEIEQYQRVVVLATPSVDVLGYVAGDLVRLIAELLDNGAAFSPPHTQVMIGARAAADGSVQVEIIDSGIGMSPDDLVAANDRLAAHDGAEVQVFREMGLFVVGRLAARHRVSVRLHHAPHGTGVRAVVDVPAELVPVREQGPEEETWSSFRGQAVDDGAVRGMSWFENSAPATTGRQTPEQARGFLVNYQRGVQQGFQESR</sequence>
<dbReference type="GO" id="GO:0004673">
    <property type="term" value="F:protein histidine kinase activity"/>
    <property type="evidence" value="ECO:0007669"/>
    <property type="project" value="UniProtKB-EC"/>
</dbReference>
<feature type="domain" description="Histidine kinase/HSP90-like ATPase" evidence="12">
    <location>
        <begin position="519"/>
        <end position="631"/>
    </location>
</feature>
<reference evidence="13 14" key="1">
    <citation type="submission" date="2019-07" db="EMBL/GenBank/DDBJ databases">
        <title>Lentzea xizangensis sp. nov., isolated from Qinghai-Tibetan Plateau Soils.</title>
        <authorList>
            <person name="Huang J."/>
        </authorList>
    </citation>
    <scope>NUCLEOTIDE SEQUENCE [LARGE SCALE GENOMIC DNA]</scope>
    <source>
        <strain evidence="13 14">FXJ1.1311</strain>
    </source>
</reference>
<dbReference type="InterPro" id="IPR003594">
    <property type="entry name" value="HATPase_dom"/>
</dbReference>
<dbReference type="Pfam" id="PF08376">
    <property type="entry name" value="NIT"/>
    <property type="match status" value="1"/>
</dbReference>
<dbReference type="Proteomes" id="UP000316639">
    <property type="component" value="Unassembled WGS sequence"/>
</dbReference>
<dbReference type="GO" id="GO:0000160">
    <property type="term" value="P:phosphorelay signal transduction system"/>
    <property type="evidence" value="ECO:0007669"/>
    <property type="project" value="UniProtKB-KW"/>
</dbReference>
<dbReference type="AlphaFoldDB" id="A0A563EYK5"/>
<evidence type="ECO:0000313" key="14">
    <source>
        <dbReference type="Proteomes" id="UP000316639"/>
    </source>
</evidence>
<keyword evidence="8 10" id="KW-1133">Transmembrane helix</keyword>
<keyword evidence="4" id="KW-0597">Phosphoprotein</keyword>
<dbReference type="InterPro" id="IPR013587">
    <property type="entry name" value="Nitrate/nitrite_sensing"/>
</dbReference>
<evidence type="ECO:0000256" key="4">
    <source>
        <dbReference type="ARBA" id="ARBA00022553"/>
    </source>
</evidence>
<dbReference type="RefSeq" id="WP_146350759.1">
    <property type="nucleotide sequence ID" value="NZ_VOBR01000005.1"/>
</dbReference>
<dbReference type="OrthoDB" id="3502710at2"/>
<name>A0A563EYK5_9PSEU</name>
<dbReference type="PANTHER" id="PTHR45436">
    <property type="entry name" value="SENSOR HISTIDINE KINASE YKOH"/>
    <property type="match status" value="1"/>
</dbReference>
<evidence type="ECO:0000256" key="6">
    <source>
        <dbReference type="ARBA" id="ARBA00022692"/>
    </source>
</evidence>
<comment type="catalytic activity">
    <reaction evidence="1">
        <text>ATP + protein L-histidine = ADP + protein N-phospho-L-histidine.</text>
        <dbReference type="EC" id="2.7.13.3"/>
    </reaction>
</comment>
<keyword evidence="10" id="KW-0472">Membrane</keyword>
<dbReference type="SMART" id="SM00304">
    <property type="entry name" value="HAMP"/>
    <property type="match status" value="1"/>
</dbReference>
<keyword evidence="6 10" id="KW-0812">Transmembrane</keyword>
<keyword evidence="7" id="KW-0418">Kinase</keyword>
<keyword evidence="9" id="KW-0902">Two-component regulatory system</keyword>
<evidence type="ECO:0000256" key="2">
    <source>
        <dbReference type="ARBA" id="ARBA00004370"/>
    </source>
</evidence>
<evidence type="ECO:0000256" key="7">
    <source>
        <dbReference type="ARBA" id="ARBA00022777"/>
    </source>
</evidence>
<dbReference type="SMART" id="SM00387">
    <property type="entry name" value="HATPase_c"/>
    <property type="match status" value="1"/>
</dbReference>
<keyword evidence="14" id="KW-1185">Reference proteome</keyword>
<feature type="transmembrane region" description="Helical" evidence="10">
    <location>
        <begin position="325"/>
        <end position="346"/>
    </location>
</feature>
<evidence type="ECO:0000256" key="3">
    <source>
        <dbReference type="ARBA" id="ARBA00012438"/>
    </source>
</evidence>
<dbReference type="InterPro" id="IPR036890">
    <property type="entry name" value="HATPase_C_sf"/>
</dbReference>